<dbReference type="SUPFAM" id="SSF52091">
    <property type="entry name" value="SpoIIaa-like"/>
    <property type="match status" value="1"/>
</dbReference>
<dbReference type="RefSeq" id="WP_143086127.1">
    <property type="nucleotide sequence ID" value="NZ_FOEF01000002.1"/>
</dbReference>
<dbReference type="InterPro" id="IPR036513">
    <property type="entry name" value="STAS_dom_sf"/>
</dbReference>
<gene>
    <name evidence="2" type="ORF">SAMN04489732_102252</name>
</gene>
<keyword evidence="3" id="KW-1185">Reference proteome</keyword>
<evidence type="ECO:0000313" key="3">
    <source>
        <dbReference type="Proteomes" id="UP000198582"/>
    </source>
</evidence>
<dbReference type="Pfam" id="PF01740">
    <property type="entry name" value="STAS"/>
    <property type="match status" value="1"/>
</dbReference>
<name>A0A1H8SSK8_9PSEU</name>
<evidence type="ECO:0000313" key="2">
    <source>
        <dbReference type="EMBL" id="SEO81338.1"/>
    </source>
</evidence>
<protein>
    <submittedName>
        <fullName evidence="2">Anti-anti-sigma factor</fullName>
    </submittedName>
</protein>
<reference evidence="2 3" key="1">
    <citation type="submission" date="2016-10" db="EMBL/GenBank/DDBJ databases">
        <authorList>
            <person name="de Groot N.N."/>
        </authorList>
    </citation>
    <scope>NUCLEOTIDE SEQUENCE [LARGE SCALE GENOMIC DNA]</scope>
    <source>
        <strain evidence="2 3">DSM 44993</strain>
    </source>
</reference>
<dbReference type="Gene3D" id="3.30.750.24">
    <property type="entry name" value="STAS domain"/>
    <property type="match status" value="1"/>
</dbReference>
<dbReference type="OrthoDB" id="3629018at2"/>
<dbReference type="Proteomes" id="UP000198582">
    <property type="component" value="Unassembled WGS sequence"/>
</dbReference>
<dbReference type="PROSITE" id="PS50801">
    <property type="entry name" value="STAS"/>
    <property type="match status" value="1"/>
</dbReference>
<sequence>MSLLSVFLDGEVLLTVDGVLDGAAAPAYHRLIEEAFEQEARRVVVDLTRTTALDAGGSAVLAETAAACVARDTHLIIALPNGVEAEITDPGQVRVLLRSVGPWQDAG</sequence>
<dbReference type="InterPro" id="IPR002645">
    <property type="entry name" value="STAS_dom"/>
</dbReference>
<proteinExistence type="predicted"/>
<dbReference type="AlphaFoldDB" id="A0A1H8SSK8"/>
<evidence type="ECO:0000259" key="1">
    <source>
        <dbReference type="PROSITE" id="PS50801"/>
    </source>
</evidence>
<accession>A0A1H8SSK8</accession>
<organism evidence="2 3">
    <name type="scientific">Amycolatopsis saalfeldensis</name>
    <dbReference type="NCBI Taxonomy" id="394193"/>
    <lineage>
        <taxon>Bacteria</taxon>
        <taxon>Bacillati</taxon>
        <taxon>Actinomycetota</taxon>
        <taxon>Actinomycetes</taxon>
        <taxon>Pseudonocardiales</taxon>
        <taxon>Pseudonocardiaceae</taxon>
        <taxon>Amycolatopsis</taxon>
    </lineage>
</organism>
<dbReference type="EMBL" id="FOEF01000002">
    <property type="protein sequence ID" value="SEO81338.1"/>
    <property type="molecule type" value="Genomic_DNA"/>
</dbReference>
<dbReference type="CDD" id="cd07043">
    <property type="entry name" value="STAS_anti-anti-sigma_factors"/>
    <property type="match status" value="1"/>
</dbReference>
<feature type="domain" description="STAS" evidence="1">
    <location>
        <begin position="9"/>
        <end position="107"/>
    </location>
</feature>